<dbReference type="AlphaFoldDB" id="A0A815I2W7"/>
<dbReference type="EMBL" id="CAJNOI010000902">
    <property type="protein sequence ID" value="CAF1360400.1"/>
    <property type="molecule type" value="Genomic_DNA"/>
</dbReference>
<sequence length="458" mass="52918">MAETIAHDRMNRFKQLRDYIRKINFFNDAETTSVIDQLFATRIVIFLMTIALIIIITWASLTIQTHSVTIPSPSETIFKQLSVRYPNTLSCRCTQTSIHHHQFLSFDPQYHPICTSQFISHLFISALSKINMSDYYMKDYRIIVSSHFQLLALLCETVKQMIDDSLFIFNSKYFTTTQVLSIEKFEAQIDQLIKQLKSTIMADMKHTSDYLGLIIFQNGIYSALRTNYLMQYIPSSDRYSQSPIEYNIWGAKCSCKTNAACMEQAELHNFEGYSLSSSSTTGNGVITVYTTRLFTVPGMMVGCSPYSTLLQSSLQCFYSQSCIQRMQIFIHGFSLVSPLSSSHFQLDATVEHLLNELFIESWNEKRNFSAYFDICSPLSCTYTYDRRFNLLHIMVTIISVFGGVQMTVFFIAPFIVKIMRRCQKCKRQCNTTDNLSTETELETNSRQSRFLLLYDYVL</sequence>
<dbReference type="Proteomes" id="UP000663877">
    <property type="component" value="Unassembled WGS sequence"/>
</dbReference>
<protein>
    <submittedName>
        <fullName evidence="3">Uncharacterized protein</fullName>
    </submittedName>
</protein>
<gene>
    <name evidence="3" type="ORF">BJG266_LOCUS35462</name>
    <name evidence="2" type="ORF">QVE165_LOCUS25731</name>
</gene>
<reference evidence="3" key="1">
    <citation type="submission" date="2021-02" db="EMBL/GenBank/DDBJ databases">
        <authorList>
            <person name="Nowell W R."/>
        </authorList>
    </citation>
    <scope>NUCLEOTIDE SEQUENCE</scope>
</reference>
<evidence type="ECO:0000313" key="5">
    <source>
        <dbReference type="Proteomes" id="UP000663877"/>
    </source>
</evidence>
<keyword evidence="1" id="KW-1133">Transmembrane helix</keyword>
<keyword evidence="4" id="KW-1185">Reference proteome</keyword>
<organism evidence="3 5">
    <name type="scientific">Adineta steineri</name>
    <dbReference type="NCBI Taxonomy" id="433720"/>
    <lineage>
        <taxon>Eukaryota</taxon>
        <taxon>Metazoa</taxon>
        <taxon>Spiralia</taxon>
        <taxon>Gnathifera</taxon>
        <taxon>Rotifera</taxon>
        <taxon>Eurotatoria</taxon>
        <taxon>Bdelloidea</taxon>
        <taxon>Adinetida</taxon>
        <taxon>Adinetidae</taxon>
        <taxon>Adineta</taxon>
    </lineage>
</organism>
<dbReference type="OrthoDB" id="10053135at2759"/>
<proteinExistence type="predicted"/>
<evidence type="ECO:0000313" key="2">
    <source>
        <dbReference type="EMBL" id="CAF1199621.1"/>
    </source>
</evidence>
<keyword evidence="1" id="KW-0472">Membrane</keyword>
<feature type="transmembrane region" description="Helical" evidence="1">
    <location>
        <begin position="390"/>
        <end position="416"/>
    </location>
</feature>
<dbReference type="EMBL" id="CAJNOM010000188">
    <property type="protein sequence ID" value="CAF1199621.1"/>
    <property type="molecule type" value="Genomic_DNA"/>
</dbReference>
<name>A0A815I2W7_9BILA</name>
<evidence type="ECO:0000256" key="1">
    <source>
        <dbReference type="SAM" id="Phobius"/>
    </source>
</evidence>
<evidence type="ECO:0000313" key="3">
    <source>
        <dbReference type="EMBL" id="CAF1360400.1"/>
    </source>
</evidence>
<keyword evidence="1" id="KW-0812">Transmembrane</keyword>
<evidence type="ECO:0000313" key="4">
    <source>
        <dbReference type="Proteomes" id="UP000663832"/>
    </source>
</evidence>
<dbReference type="Proteomes" id="UP000663832">
    <property type="component" value="Unassembled WGS sequence"/>
</dbReference>
<accession>A0A815I2W7</accession>
<feature type="transmembrane region" description="Helical" evidence="1">
    <location>
        <begin position="43"/>
        <end position="61"/>
    </location>
</feature>
<comment type="caution">
    <text evidence="3">The sequence shown here is derived from an EMBL/GenBank/DDBJ whole genome shotgun (WGS) entry which is preliminary data.</text>
</comment>